<dbReference type="Pfam" id="PF08021">
    <property type="entry name" value="FAD_binding_9"/>
    <property type="match status" value="1"/>
</dbReference>
<evidence type="ECO:0000313" key="3">
    <source>
        <dbReference type="EMBL" id="QDC26172.1"/>
    </source>
</evidence>
<dbReference type="PANTHER" id="PTHR30157:SF0">
    <property type="entry name" value="NADPH-DEPENDENT FERRIC-CHELATE REDUCTASE"/>
    <property type="match status" value="1"/>
</dbReference>
<dbReference type="GO" id="GO:0016491">
    <property type="term" value="F:oxidoreductase activity"/>
    <property type="evidence" value="ECO:0007669"/>
    <property type="project" value="InterPro"/>
</dbReference>
<dbReference type="InterPro" id="IPR007037">
    <property type="entry name" value="SIP_rossman_dom"/>
</dbReference>
<reference evidence="3 4" key="1">
    <citation type="submission" date="2019-05" db="EMBL/GenBank/DDBJ databases">
        <title>Georgenia *** sp. nov., and Georgenia *** sp. nov., isolated from the intestinal contents of plateau pika (Ochotona curzoniae) in the Qinghai-Tibet plateau of China.</title>
        <authorList>
            <person name="Tian Z."/>
        </authorList>
    </citation>
    <scope>NUCLEOTIDE SEQUENCE [LARGE SCALE GENOMIC DNA]</scope>
    <source>
        <strain evidence="3 4">Z443</strain>
    </source>
</reference>
<evidence type="ECO:0000256" key="1">
    <source>
        <dbReference type="SAM" id="MobiDB-lite"/>
    </source>
</evidence>
<dbReference type="AlphaFoldDB" id="A0A5B8CAB9"/>
<dbReference type="InterPro" id="IPR017927">
    <property type="entry name" value="FAD-bd_FR_type"/>
</dbReference>
<dbReference type="Gene3D" id="3.40.50.80">
    <property type="entry name" value="Nucleotide-binding domain of ferredoxin-NADP reductase (FNR) module"/>
    <property type="match status" value="1"/>
</dbReference>
<organism evidence="3 4">
    <name type="scientific">Georgenia yuyongxinii</name>
    <dbReference type="NCBI Taxonomy" id="2589797"/>
    <lineage>
        <taxon>Bacteria</taxon>
        <taxon>Bacillati</taxon>
        <taxon>Actinomycetota</taxon>
        <taxon>Actinomycetes</taxon>
        <taxon>Micrococcales</taxon>
        <taxon>Bogoriellaceae</taxon>
        <taxon>Georgenia</taxon>
    </lineage>
</organism>
<accession>A0A5B8CAB9</accession>
<dbReference type="PROSITE" id="PS51384">
    <property type="entry name" value="FAD_FR"/>
    <property type="match status" value="1"/>
</dbReference>
<feature type="compositionally biased region" description="Basic and acidic residues" evidence="1">
    <location>
        <begin position="15"/>
        <end position="26"/>
    </location>
</feature>
<dbReference type="Proteomes" id="UP000314616">
    <property type="component" value="Chromosome"/>
</dbReference>
<dbReference type="PANTHER" id="PTHR30157">
    <property type="entry name" value="FERRIC REDUCTASE, NADPH-DEPENDENT"/>
    <property type="match status" value="1"/>
</dbReference>
<evidence type="ECO:0000313" key="4">
    <source>
        <dbReference type="Proteomes" id="UP000314616"/>
    </source>
</evidence>
<dbReference type="InterPro" id="IPR013113">
    <property type="entry name" value="SIP_FAD-bd"/>
</dbReference>
<gene>
    <name evidence="3" type="ORF">FE374_17530</name>
</gene>
<dbReference type="Pfam" id="PF04954">
    <property type="entry name" value="SIP"/>
    <property type="match status" value="1"/>
</dbReference>
<evidence type="ECO:0000259" key="2">
    <source>
        <dbReference type="PROSITE" id="PS51384"/>
    </source>
</evidence>
<name>A0A5B8CAB9_9MICO</name>
<protein>
    <submittedName>
        <fullName evidence="3">Siderophore-interacting protein</fullName>
    </submittedName>
</protein>
<dbReference type="Gene3D" id="2.40.30.10">
    <property type="entry name" value="Translation factors"/>
    <property type="match status" value="1"/>
</dbReference>
<dbReference type="OrthoDB" id="9814826at2"/>
<feature type="domain" description="FAD-binding FR-type" evidence="2">
    <location>
        <begin position="51"/>
        <end position="172"/>
    </location>
</feature>
<dbReference type="CDD" id="cd06193">
    <property type="entry name" value="siderophore_interacting"/>
    <property type="match status" value="1"/>
</dbReference>
<dbReference type="EMBL" id="CP040915">
    <property type="protein sequence ID" value="QDC26172.1"/>
    <property type="molecule type" value="Genomic_DNA"/>
</dbReference>
<dbReference type="SUPFAM" id="SSF63380">
    <property type="entry name" value="Riboflavin synthase domain-like"/>
    <property type="match status" value="1"/>
</dbReference>
<dbReference type="InterPro" id="IPR017938">
    <property type="entry name" value="Riboflavin_synthase-like_b-brl"/>
</dbReference>
<sequence length="311" mass="34154">MLRTPPRHAVQGRHPPTERERGDRVPDGAVPRLPMNPISPTLTRERVRHEFAIRPMTVARWRDLTPRMRRVTLSGPMDGFASTGPADHVKVFFPNPATGELHAPRLTPAGMERPEGVELISRDYTPLVNGDGELELDFFLHDDDGPAAGWAANVSEGDQIVVAGPRGSKLAPTGADWFVLGGDETALPALARWLRVLPESARVTVLVEAQDTADEAYLEDLAGPHRQIHWLHRGDAAPGTTTLLEDAVRALPLAEGTGYWWFGGEAAMLKPVRRHLRRELGLDASTVECSGYWKRGTAGHDHHAPIDPEDP</sequence>
<dbReference type="InterPro" id="IPR039374">
    <property type="entry name" value="SIP_fam"/>
</dbReference>
<proteinExistence type="predicted"/>
<dbReference type="KEGG" id="gyu:FE374_17530"/>
<dbReference type="InterPro" id="IPR039261">
    <property type="entry name" value="FNR_nucleotide-bd"/>
</dbReference>
<feature type="region of interest" description="Disordered" evidence="1">
    <location>
        <begin position="1"/>
        <end position="39"/>
    </location>
</feature>